<sequence length="50" mass="5500">MLMPPYDSSETTCLMSSRIILDSLAVQVRSGRPGRRPAAADRHAWGPFPT</sequence>
<organism evidence="2 3">
    <name type="scientific">Actinomadura algeriensis</name>
    <dbReference type="NCBI Taxonomy" id="1679523"/>
    <lineage>
        <taxon>Bacteria</taxon>
        <taxon>Bacillati</taxon>
        <taxon>Actinomycetota</taxon>
        <taxon>Actinomycetes</taxon>
        <taxon>Streptosporangiales</taxon>
        <taxon>Thermomonosporaceae</taxon>
        <taxon>Actinomadura</taxon>
    </lineage>
</organism>
<protein>
    <submittedName>
        <fullName evidence="2">Uncharacterized protein</fullName>
    </submittedName>
</protein>
<comment type="caution">
    <text evidence="2">The sequence shown here is derived from an EMBL/GenBank/DDBJ whole genome shotgun (WGS) entry which is preliminary data.</text>
</comment>
<gene>
    <name evidence="2" type="ORF">H4W34_000036</name>
</gene>
<evidence type="ECO:0000313" key="2">
    <source>
        <dbReference type="EMBL" id="MBE1530203.1"/>
    </source>
</evidence>
<evidence type="ECO:0000313" key="3">
    <source>
        <dbReference type="Proteomes" id="UP000627838"/>
    </source>
</evidence>
<accession>A0ABR9JI39</accession>
<reference evidence="2 3" key="1">
    <citation type="submission" date="2020-10" db="EMBL/GenBank/DDBJ databases">
        <title>Sequencing the genomes of 1000 actinobacteria strains.</title>
        <authorList>
            <person name="Klenk H.-P."/>
        </authorList>
    </citation>
    <scope>NUCLEOTIDE SEQUENCE [LARGE SCALE GENOMIC DNA]</scope>
    <source>
        <strain evidence="2 3">DSM 46744</strain>
    </source>
</reference>
<evidence type="ECO:0000256" key="1">
    <source>
        <dbReference type="SAM" id="MobiDB-lite"/>
    </source>
</evidence>
<feature type="region of interest" description="Disordered" evidence="1">
    <location>
        <begin position="30"/>
        <end position="50"/>
    </location>
</feature>
<proteinExistence type="predicted"/>
<dbReference type="RefSeq" id="WP_225960944.1">
    <property type="nucleotide sequence ID" value="NZ_JADBDZ010000001.1"/>
</dbReference>
<dbReference type="EMBL" id="JADBDZ010000001">
    <property type="protein sequence ID" value="MBE1530203.1"/>
    <property type="molecule type" value="Genomic_DNA"/>
</dbReference>
<dbReference type="Proteomes" id="UP000627838">
    <property type="component" value="Unassembled WGS sequence"/>
</dbReference>
<name>A0ABR9JI39_9ACTN</name>
<keyword evidence="3" id="KW-1185">Reference proteome</keyword>